<dbReference type="Proteomes" id="UP000823775">
    <property type="component" value="Unassembled WGS sequence"/>
</dbReference>
<sequence length="75" mass="8416">MPLVLLFLQLITLSQENLQHPRPIDLGIRKDGQKLQFAQLYGMAEGFSFGLRNAGFQVLVRKEISKSNGDNLSTL</sequence>
<protein>
    <submittedName>
        <fullName evidence="2">Uncharacterized protein</fullName>
    </submittedName>
</protein>
<proteinExistence type="predicted"/>
<gene>
    <name evidence="2" type="ORF">HAX54_044439</name>
</gene>
<reference evidence="2 3" key="1">
    <citation type="journal article" date="2021" name="BMC Genomics">
        <title>Datura genome reveals duplications of psychoactive alkaloid biosynthetic genes and high mutation rate following tissue culture.</title>
        <authorList>
            <person name="Rajewski A."/>
            <person name="Carter-House D."/>
            <person name="Stajich J."/>
            <person name="Litt A."/>
        </authorList>
    </citation>
    <scope>NUCLEOTIDE SEQUENCE [LARGE SCALE GENOMIC DNA]</scope>
    <source>
        <strain evidence="2">AR-01</strain>
    </source>
</reference>
<evidence type="ECO:0000313" key="3">
    <source>
        <dbReference type="Proteomes" id="UP000823775"/>
    </source>
</evidence>
<name>A0ABS8SPU1_DATST</name>
<feature type="signal peptide" evidence="1">
    <location>
        <begin position="1"/>
        <end position="16"/>
    </location>
</feature>
<comment type="caution">
    <text evidence="2">The sequence shown here is derived from an EMBL/GenBank/DDBJ whole genome shotgun (WGS) entry which is preliminary data.</text>
</comment>
<feature type="chain" id="PRO_5045915315" evidence="1">
    <location>
        <begin position="17"/>
        <end position="75"/>
    </location>
</feature>
<organism evidence="2 3">
    <name type="scientific">Datura stramonium</name>
    <name type="common">Jimsonweed</name>
    <name type="synonym">Common thornapple</name>
    <dbReference type="NCBI Taxonomy" id="4076"/>
    <lineage>
        <taxon>Eukaryota</taxon>
        <taxon>Viridiplantae</taxon>
        <taxon>Streptophyta</taxon>
        <taxon>Embryophyta</taxon>
        <taxon>Tracheophyta</taxon>
        <taxon>Spermatophyta</taxon>
        <taxon>Magnoliopsida</taxon>
        <taxon>eudicotyledons</taxon>
        <taxon>Gunneridae</taxon>
        <taxon>Pentapetalae</taxon>
        <taxon>asterids</taxon>
        <taxon>lamiids</taxon>
        <taxon>Solanales</taxon>
        <taxon>Solanaceae</taxon>
        <taxon>Solanoideae</taxon>
        <taxon>Datureae</taxon>
        <taxon>Datura</taxon>
    </lineage>
</organism>
<accession>A0ABS8SPU1</accession>
<keyword evidence="3" id="KW-1185">Reference proteome</keyword>
<evidence type="ECO:0000256" key="1">
    <source>
        <dbReference type="SAM" id="SignalP"/>
    </source>
</evidence>
<keyword evidence="1" id="KW-0732">Signal</keyword>
<evidence type="ECO:0000313" key="2">
    <source>
        <dbReference type="EMBL" id="MCD7460803.1"/>
    </source>
</evidence>
<dbReference type="EMBL" id="JACEIK010000677">
    <property type="protein sequence ID" value="MCD7460803.1"/>
    <property type="molecule type" value="Genomic_DNA"/>
</dbReference>